<feature type="region of interest" description="Disordered" evidence="1">
    <location>
        <begin position="1"/>
        <end position="33"/>
    </location>
</feature>
<sequence>MPPIRPLIRTLASKPSPKNPFSTSAQTLAKRPPVDDGSLFYGAEHKPSLGGASLGHLVSELSATKPGMEHLRKEGETMNEEHRAQARSIATWLVGVPMALGGTVGGGLFLRQLLRD</sequence>
<dbReference type="EMBL" id="QWIK01000654">
    <property type="protein sequence ID" value="RMY02875.1"/>
    <property type="molecule type" value="Genomic_DNA"/>
</dbReference>
<dbReference type="Proteomes" id="UP000282582">
    <property type="component" value="Unassembled WGS sequence"/>
</dbReference>
<evidence type="ECO:0000313" key="4">
    <source>
        <dbReference type="EMBL" id="RMY38139.1"/>
    </source>
</evidence>
<name>A0A3M6YIJ4_HORWE</name>
<gene>
    <name evidence="4" type="ORF">D0866_02806</name>
    <name evidence="3" type="ORF">D0868_07758</name>
</gene>
<keyword evidence="2" id="KW-0472">Membrane</keyword>
<evidence type="ECO:0000256" key="2">
    <source>
        <dbReference type="SAM" id="Phobius"/>
    </source>
</evidence>
<reference evidence="5 6" key="1">
    <citation type="journal article" date="2018" name="BMC Genomics">
        <title>Genomic evidence for intraspecific hybridization in a clonal and extremely halotolerant yeast.</title>
        <authorList>
            <person name="Gostincar C."/>
            <person name="Stajich J.E."/>
            <person name="Zupancic J."/>
            <person name="Zalar P."/>
            <person name="Gunde-Cimerman N."/>
        </authorList>
    </citation>
    <scope>NUCLEOTIDE SEQUENCE [LARGE SCALE GENOMIC DNA]</scope>
    <source>
        <strain evidence="4 5">EXF-6651</strain>
        <strain evidence="3 6">EXF-6654</strain>
    </source>
</reference>
<evidence type="ECO:0000313" key="3">
    <source>
        <dbReference type="EMBL" id="RMY02875.1"/>
    </source>
</evidence>
<dbReference type="AlphaFoldDB" id="A0A3M6YIJ4"/>
<keyword evidence="2" id="KW-1133">Transmembrane helix</keyword>
<proteinExistence type="predicted"/>
<dbReference type="VEuPathDB" id="FungiDB:BTJ68_03595"/>
<comment type="caution">
    <text evidence="3">The sequence shown here is derived from an EMBL/GenBank/DDBJ whole genome shotgun (WGS) entry which is preliminary data.</text>
</comment>
<accession>A0A3M6YIJ4</accession>
<feature type="transmembrane region" description="Helical" evidence="2">
    <location>
        <begin position="89"/>
        <end position="110"/>
    </location>
</feature>
<keyword evidence="2" id="KW-0812">Transmembrane</keyword>
<dbReference type="EMBL" id="QWIM01000190">
    <property type="protein sequence ID" value="RMY38139.1"/>
    <property type="molecule type" value="Genomic_DNA"/>
</dbReference>
<evidence type="ECO:0000313" key="5">
    <source>
        <dbReference type="Proteomes" id="UP000276864"/>
    </source>
</evidence>
<organism evidence="3 6">
    <name type="scientific">Hortaea werneckii</name>
    <name type="common">Black yeast</name>
    <name type="synonym">Cladosporium werneckii</name>
    <dbReference type="NCBI Taxonomy" id="91943"/>
    <lineage>
        <taxon>Eukaryota</taxon>
        <taxon>Fungi</taxon>
        <taxon>Dikarya</taxon>
        <taxon>Ascomycota</taxon>
        <taxon>Pezizomycotina</taxon>
        <taxon>Dothideomycetes</taxon>
        <taxon>Dothideomycetidae</taxon>
        <taxon>Mycosphaerellales</taxon>
        <taxon>Teratosphaeriaceae</taxon>
        <taxon>Hortaea</taxon>
    </lineage>
</organism>
<evidence type="ECO:0000313" key="6">
    <source>
        <dbReference type="Proteomes" id="UP000282582"/>
    </source>
</evidence>
<protein>
    <submittedName>
        <fullName evidence="3">Uncharacterized protein</fullName>
    </submittedName>
</protein>
<evidence type="ECO:0000256" key="1">
    <source>
        <dbReference type="SAM" id="MobiDB-lite"/>
    </source>
</evidence>
<dbReference type="Proteomes" id="UP000276864">
    <property type="component" value="Unassembled WGS sequence"/>
</dbReference>